<feature type="compositionally biased region" description="Polar residues" evidence="1">
    <location>
        <begin position="150"/>
        <end position="163"/>
    </location>
</feature>
<evidence type="ECO:0000256" key="1">
    <source>
        <dbReference type="SAM" id="MobiDB-lite"/>
    </source>
</evidence>
<accession>G3AJI9</accession>
<feature type="compositionally biased region" description="Low complexity" evidence="1">
    <location>
        <begin position="164"/>
        <end position="179"/>
    </location>
</feature>
<sequence length="350" mass="39802">MFLDATPSLETIHLKLLIMHSDHYYRFTQPSGFQRSENCTDKIFKSVVLENLYVSTPPFVNGATTVDYDAPYNQSTQSSATTVDESSFGTTKPSKRLRMKTWFRNFTHRNSQPYLPIPNDSTADFGYNVQLEFGDDPSVKIPCGSNTIETDFQANTPNTNTSGSKNFKTTPTTTTFTSIPSKTTSKRAKISNWFKKWFQPQKHNPKDEPDILETTEETKPNFFDTNYYHYCSTYYQHGSTYYDHGIPIRKGVYPNTYTIDLTNLPMVCDVPTSSSTFFEKIFCRHNNDVTECIPSVGNSKVNDFLTQVEPELNALDAKSDHKNVAAELNSSNMSFIHSAKSKRSKPKTEK</sequence>
<gene>
    <name evidence="2" type="ORF">SPAPADRAFT_65101</name>
</gene>
<dbReference type="EMBL" id="GL996500">
    <property type="protein sequence ID" value="EGW33892.1"/>
    <property type="molecule type" value="Genomic_DNA"/>
</dbReference>
<evidence type="ECO:0000313" key="2">
    <source>
        <dbReference type="EMBL" id="EGW33892.1"/>
    </source>
</evidence>
<reference evidence="2 3" key="1">
    <citation type="journal article" date="2011" name="Proc. Natl. Acad. Sci. U.S.A.">
        <title>Comparative genomics of xylose-fermenting fungi for enhanced biofuel production.</title>
        <authorList>
            <person name="Wohlbach D.J."/>
            <person name="Kuo A."/>
            <person name="Sato T.K."/>
            <person name="Potts K.M."/>
            <person name="Salamov A.A."/>
            <person name="LaButti K.M."/>
            <person name="Sun H."/>
            <person name="Clum A."/>
            <person name="Pangilinan J.L."/>
            <person name="Lindquist E.A."/>
            <person name="Lucas S."/>
            <person name="Lapidus A."/>
            <person name="Jin M."/>
            <person name="Gunawan C."/>
            <person name="Balan V."/>
            <person name="Dale B.E."/>
            <person name="Jeffries T.W."/>
            <person name="Zinkel R."/>
            <person name="Barry K.W."/>
            <person name="Grigoriev I.V."/>
            <person name="Gasch A.P."/>
        </authorList>
    </citation>
    <scope>NUCLEOTIDE SEQUENCE [LARGE SCALE GENOMIC DNA]</scope>
    <source>
        <strain evidence="3">NRRL Y-27907 / 11-Y1</strain>
    </source>
</reference>
<dbReference type="HOGENOM" id="CLU_792654_0_0_1"/>
<proteinExistence type="predicted"/>
<protein>
    <submittedName>
        <fullName evidence="2">Uncharacterized protein</fullName>
    </submittedName>
</protein>
<name>G3AJI9_SPAPN</name>
<dbReference type="KEGG" id="spaa:SPAPADRAFT_65101"/>
<dbReference type="AlphaFoldDB" id="G3AJI9"/>
<keyword evidence="3" id="KW-1185">Reference proteome</keyword>
<organism evidence="3">
    <name type="scientific">Spathaspora passalidarum (strain NRRL Y-27907 / 11-Y1)</name>
    <dbReference type="NCBI Taxonomy" id="619300"/>
    <lineage>
        <taxon>Eukaryota</taxon>
        <taxon>Fungi</taxon>
        <taxon>Dikarya</taxon>
        <taxon>Ascomycota</taxon>
        <taxon>Saccharomycotina</taxon>
        <taxon>Pichiomycetes</taxon>
        <taxon>Debaryomycetaceae</taxon>
        <taxon>Spathaspora</taxon>
    </lineage>
</organism>
<evidence type="ECO:0000313" key="3">
    <source>
        <dbReference type="Proteomes" id="UP000000709"/>
    </source>
</evidence>
<feature type="region of interest" description="Disordered" evidence="1">
    <location>
        <begin position="150"/>
        <end position="179"/>
    </location>
</feature>
<dbReference type="InParanoid" id="G3AJI9"/>
<dbReference type="RefSeq" id="XP_007373476.1">
    <property type="nucleotide sequence ID" value="XM_007373414.1"/>
</dbReference>
<dbReference type="Proteomes" id="UP000000709">
    <property type="component" value="Unassembled WGS sequence"/>
</dbReference>
<dbReference type="GeneID" id="18875017"/>